<dbReference type="PANTHER" id="PTHR13318">
    <property type="entry name" value="PARTNER OF PAIRED, ISOFORM B-RELATED"/>
    <property type="match status" value="1"/>
</dbReference>
<dbReference type="InterPro" id="IPR032675">
    <property type="entry name" value="LRR_dom_sf"/>
</dbReference>
<name>A0ABP1GX78_9EUKA</name>
<evidence type="ECO:0000313" key="1">
    <source>
        <dbReference type="EMBL" id="CAL5979701.1"/>
    </source>
</evidence>
<dbReference type="EMBL" id="CAXDID020000011">
    <property type="protein sequence ID" value="CAL5979701.1"/>
    <property type="molecule type" value="Genomic_DNA"/>
</dbReference>
<dbReference type="InterPro" id="IPR001611">
    <property type="entry name" value="Leu-rich_rpt"/>
</dbReference>
<sequence length="503" mass="59032">MNMQEVQPINIQPNAISEPQQKYGALKEFLNYNLIDGQLELQNENFNTSDLNFLETVNVRKLFIKYSDQQFPKFTSKYVKELQLDVSKIENFKNLQLENLESLQIKYCEQIQECQYFASVRKLELYDVKNIEYLFQKQACPTIQELIIVNCELTSLDKLQLQNLQVLHLFHGSSLLNIQNIKIYQPLRELHIKRYDNFDTTPLEQLNNLRIVRFEECNKIIINLNSQSINEFNIKECKSSKIKQFQLQNLKTLGVNNFNKINQLLQNHIQCKNLKQLDLSLNERINETLLQQLTQIKTLNLSCCSLRDITNINQKEVKKYKYIDISSLKYLTQLERLLLNCCHVNTIDVLSNHINLIKLDLSENDCIDLTPLQSLVSLRKLNLENCTFENINSLKYLVNIEDLNLSNDDYDYADNMGSTQNQINFSNQFQILNSNLIQHPPSQISFSKLFHKLSKTPLTRRCYGIGCSELTGKQTFLPLFKNQLYFFNYILNDNQTSKTSRRI</sequence>
<dbReference type="SUPFAM" id="SSF52058">
    <property type="entry name" value="L domain-like"/>
    <property type="match status" value="1"/>
</dbReference>
<reference evidence="1 2" key="1">
    <citation type="submission" date="2024-07" db="EMBL/GenBank/DDBJ databases">
        <authorList>
            <person name="Akdeniz Z."/>
        </authorList>
    </citation>
    <scope>NUCLEOTIDE SEQUENCE [LARGE SCALE GENOMIC DNA]</scope>
</reference>
<gene>
    <name evidence="1" type="ORF">HINF_LOCUS5823</name>
</gene>
<evidence type="ECO:0000313" key="2">
    <source>
        <dbReference type="Proteomes" id="UP001642409"/>
    </source>
</evidence>
<protein>
    <submittedName>
        <fullName evidence="1">NACHT_domain-containing protein</fullName>
    </submittedName>
</protein>
<organism evidence="1 2">
    <name type="scientific">Hexamita inflata</name>
    <dbReference type="NCBI Taxonomy" id="28002"/>
    <lineage>
        <taxon>Eukaryota</taxon>
        <taxon>Metamonada</taxon>
        <taxon>Diplomonadida</taxon>
        <taxon>Hexamitidae</taxon>
        <taxon>Hexamitinae</taxon>
        <taxon>Hexamita</taxon>
    </lineage>
</organism>
<accession>A0ABP1GX78</accession>
<dbReference type="PROSITE" id="PS51450">
    <property type="entry name" value="LRR"/>
    <property type="match status" value="1"/>
</dbReference>
<dbReference type="Gene3D" id="3.80.10.10">
    <property type="entry name" value="Ribonuclease Inhibitor"/>
    <property type="match status" value="2"/>
</dbReference>
<dbReference type="Proteomes" id="UP001642409">
    <property type="component" value="Unassembled WGS sequence"/>
</dbReference>
<comment type="caution">
    <text evidence="1">The sequence shown here is derived from an EMBL/GenBank/DDBJ whole genome shotgun (WGS) entry which is preliminary data.</text>
</comment>
<proteinExistence type="predicted"/>
<keyword evidence="2" id="KW-1185">Reference proteome</keyword>